<reference evidence="1 2" key="1">
    <citation type="journal article" date="2023" name="Sci. Data">
        <title>Genome assembly of the Korean intertidal mud-creeper Batillaria attramentaria.</title>
        <authorList>
            <person name="Patra A.K."/>
            <person name="Ho P.T."/>
            <person name="Jun S."/>
            <person name="Lee S.J."/>
            <person name="Kim Y."/>
            <person name="Won Y.J."/>
        </authorList>
    </citation>
    <scope>NUCLEOTIDE SEQUENCE [LARGE SCALE GENOMIC DNA]</scope>
    <source>
        <strain evidence="1">Wonlab-2016</strain>
    </source>
</reference>
<comment type="caution">
    <text evidence="1">The sequence shown here is derived from an EMBL/GenBank/DDBJ whole genome shotgun (WGS) entry which is preliminary data.</text>
</comment>
<dbReference type="Proteomes" id="UP001519460">
    <property type="component" value="Unassembled WGS sequence"/>
</dbReference>
<organism evidence="1 2">
    <name type="scientific">Batillaria attramentaria</name>
    <dbReference type="NCBI Taxonomy" id="370345"/>
    <lineage>
        <taxon>Eukaryota</taxon>
        <taxon>Metazoa</taxon>
        <taxon>Spiralia</taxon>
        <taxon>Lophotrochozoa</taxon>
        <taxon>Mollusca</taxon>
        <taxon>Gastropoda</taxon>
        <taxon>Caenogastropoda</taxon>
        <taxon>Sorbeoconcha</taxon>
        <taxon>Cerithioidea</taxon>
        <taxon>Batillariidae</taxon>
        <taxon>Batillaria</taxon>
    </lineage>
</organism>
<accession>A0ABD0KBJ7</accession>
<keyword evidence="2" id="KW-1185">Reference proteome</keyword>
<protein>
    <submittedName>
        <fullName evidence="1">Uncharacterized protein</fullName>
    </submittedName>
</protein>
<proteinExistence type="predicted"/>
<evidence type="ECO:0000313" key="1">
    <source>
        <dbReference type="EMBL" id="KAK7484454.1"/>
    </source>
</evidence>
<gene>
    <name evidence="1" type="ORF">BaRGS_00024339</name>
</gene>
<dbReference type="EMBL" id="JACVVK020000210">
    <property type="protein sequence ID" value="KAK7484454.1"/>
    <property type="molecule type" value="Genomic_DNA"/>
</dbReference>
<dbReference type="AlphaFoldDB" id="A0ABD0KBJ7"/>
<evidence type="ECO:0000313" key="2">
    <source>
        <dbReference type="Proteomes" id="UP001519460"/>
    </source>
</evidence>
<name>A0ABD0KBJ7_9CAEN</name>
<sequence length="107" mass="12058">MEDIDLLISLILHMSDPRDIAVSTHAFWRCALYYPYTALLVETGLTTVHFHRLKNLSILPLVCYVVTDGHVKSLSSLAMTGARDVRSPALWVKKMVKRSVRKCGQST</sequence>